<keyword evidence="3" id="KW-1185">Reference proteome</keyword>
<dbReference type="AlphaFoldDB" id="A0A517R5G7"/>
<gene>
    <name evidence="2" type="ORF">Pan189_35410</name>
</gene>
<protein>
    <submittedName>
        <fullName evidence="2">Uncharacterized protein</fullName>
    </submittedName>
</protein>
<name>A0A517R5G7_9PLAN</name>
<evidence type="ECO:0000313" key="3">
    <source>
        <dbReference type="Proteomes" id="UP000317318"/>
    </source>
</evidence>
<evidence type="ECO:0000313" key="2">
    <source>
        <dbReference type="EMBL" id="QDT39138.1"/>
    </source>
</evidence>
<sequence length="70" mass="7536">MSEVGSRKSEVGSRKSEVGSRKSEVRSQESGGDGARSSRPRVARPFTAGSRSDKMLFEKVSLSGRPPLLL</sequence>
<reference evidence="2 3" key="1">
    <citation type="submission" date="2019-02" db="EMBL/GenBank/DDBJ databases">
        <title>Deep-cultivation of Planctomycetes and their phenomic and genomic characterization uncovers novel biology.</title>
        <authorList>
            <person name="Wiegand S."/>
            <person name="Jogler M."/>
            <person name="Boedeker C."/>
            <person name="Pinto D."/>
            <person name="Vollmers J."/>
            <person name="Rivas-Marin E."/>
            <person name="Kohn T."/>
            <person name="Peeters S.H."/>
            <person name="Heuer A."/>
            <person name="Rast P."/>
            <person name="Oberbeckmann S."/>
            <person name="Bunk B."/>
            <person name="Jeske O."/>
            <person name="Meyerdierks A."/>
            <person name="Storesund J.E."/>
            <person name="Kallscheuer N."/>
            <person name="Luecker S."/>
            <person name="Lage O.M."/>
            <person name="Pohl T."/>
            <person name="Merkel B.J."/>
            <person name="Hornburger P."/>
            <person name="Mueller R.-W."/>
            <person name="Bruemmer F."/>
            <person name="Labrenz M."/>
            <person name="Spormann A.M."/>
            <person name="Op den Camp H."/>
            <person name="Overmann J."/>
            <person name="Amann R."/>
            <person name="Jetten M.S.M."/>
            <person name="Mascher T."/>
            <person name="Medema M.H."/>
            <person name="Devos D.P."/>
            <person name="Kaster A.-K."/>
            <person name="Ovreas L."/>
            <person name="Rohde M."/>
            <person name="Galperin M.Y."/>
            <person name="Jogler C."/>
        </authorList>
    </citation>
    <scope>NUCLEOTIDE SEQUENCE [LARGE SCALE GENOMIC DNA]</scope>
    <source>
        <strain evidence="2 3">Pan189</strain>
    </source>
</reference>
<organism evidence="2 3">
    <name type="scientific">Stratiformator vulcanicus</name>
    <dbReference type="NCBI Taxonomy" id="2527980"/>
    <lineage>
        <taxon>Bacteria</taxon>
        <taxon>Pseudomonadati</taxon>
        <taxon>Planctomycetota</taxon>
        <taxon>Planctomycetia</taxon>
        <taxon>Planctomycetales</taxon>
        <taxon>Planctomycetaceae</taxon>
        <taxon>Stratiformator</taxon>
    </lineage>
</organism>
<feature type="region of interest" description="Disordered" evidence="1">
    <location>
        <begin position="1"/>
        <end position="70"/>
    </location>
</feature>
<accession>A0A517R5G7</accession>
<evidence type="ECO:0000256" key="1">
    <source>
        <dbReference type="SAM" id="MobiDB-lite"/>
    </source>
</evidence>
<dbReference type="KEGG" id="svp:Pan189_35410"/>
<feature type="compositionally biased region" description="Basic and acidic residues" evidence="1">
    <location>
        <begin position="1"/>
        <end position="27"/>
    </location>
</feature>
<dbReference type="Proteomes" id="UP000317318">
    <property type="component" value="Chromosome"/>
</dbReference>
<dbReference type="EMBL" id="CP036268">
    <property type="protein sequence ID" value="QDT39138.1"/>
    <property type="molecule type" value="Genomic_DNA"/>
</dbReference>
<proteinExistence type="predicted"/>